<accession>A0A3N0WUS4</accession>
<gene>
    <name evidence="1" type="ORF">EGI11_05130</name>
</gene>
<organism evidence="1 2">
    <name type="scientific">Kaistella daneshvariae</name>
    <dbReference type="NCBI Taxonomy" id="2487074"/>
    <lineage>
        <taxon>Bacteria</taxon>
        <taxon>Pseudomonadati</taxon>
        <taxon>Bacteroidota</taxon>
        <taxon>Flavobacteriia</taxon>
        <taxon>Flavobacteriales</taxon>
        <taxon>Weeksellaceae</taxon>
        <taxon>Chryseobacterium group</taxon>
        <taxon>Kaistella</taxon>
    </lineage>
</organism>
<sequence>MLSISFRKVRGSSFKNLFHVFQIAKVRNFVQIRKDIFFKYSGVLGVSFGRSLTRALRARGHSLPQAGLSAHTPRARA</sequence>
<evidence type="ECO:0000313" key="1">
    <source>
        <dbReference type="EMBL" id="ROI08814.1"/>
    </source>
</evidence>
<reference evidence="2" key="1">
    <citation type="submission" date="2018-11" db="EMBL/GenBank/DDBJ databases">
        <title>Proposal to divide the Flavobacteriaceae and reorganize its genera based on Amino Acid Identity values calculated from whole genome sequences.</title>
        <authorList>
            <person name="Nicholson A.C."/>
            <person name="Gulvik C.A."/>
            <person name="Whitney A.M."/>
            <person name="Humrighouse B.W."/>
            <person name="Bell M."/>
            <person name="Holmens B."/>
            <person name="Steigerwalt A."/>
            <person name="Villarma A."/>
            <person name="Sheth M."/>
            <person name="Batra D."/>
            <person name="Pryor J."/>
            <person name="Bernardet J.-F."/>
            <person name="Hugo C."/>
            <person name="Kampfer P."/>
            <person name="Newman J."/>
            <person name="Mcquiston J.R."/>
        </authorList>
    </citation>
    <scope>NUCLEOTIDE SEQUENCE [LARGE SCALE GENOMIC DNA]</scope>
    <source>
        <strain evidence="2">H3056</strain>
    </source>
</reference>
<evidence type="ECO:0000313" key="2">
    <source>
        <dbReference type="Proteomes" id="UP000270224"/>
    </source>
</evidence>
<comment type="caution">
    <text evidence="1">The sequence shown here is derived from an EMBL/GenBank/DDBJ whole genome shotgun (WGS) entry which is preliminary data.</text>
</comment>
<dbReference type="AlphaFoldDB" id="A0A3N0WUS4"/>
<dbReference type="Proteomes" id="UP000270224">
    <property type="component" value="Unassembled WGS sequence"/>
</dbReference>
<proteinExistence type="predicted"/>
<dbReference type="EMBL" id="RJUG01000003">
    <property type="protein sequence ID" value="ROI08814.1"/>
    <property type="molecule type" value="Genomic_DNA"/>
</dbReference>
<protein>
    <submittedName>
        <fullName evidence="1">Uncharacterized protein</fullName>
    </submittedName>
</protein>
<name>A0A3N0WUS4_9FLAO</name>